<protein>
    <recommendedName>
        <fullName evidence="3">Phage tail fiber protein</fullName>
    </recommendedName>
</protein>
<evidence type="ECO:0000313" key="1">
    <source>
        <dbReference type="EMBL" id="KWT70780.1"/>
    </source>
</evidence>
<dbReference type="Proteomes" id="UP000059074">
    <property type="component" value="Unassembled WGS sequence"/>
</dbReference>
<name>A0A120CXD5_HYPSL</name>
<dbReference type="OrthoDB" id="564699at2"/>
<dbReference type="PATRIC" id="fig|121290.4.peg.3538"/>
<sequence>MLGRYNARATDAHGNLITDPVVLAQRMAAGMPSAGPIYADVDGTASLGNPTSQGSFPNGKIGFHLPAGWYRITVTSPSHPGWSDVLDWVAIGSAQALDVPPLTLRGPWSSDALYSINDLCESSGVTYGAIALSEGVEPGVAVGWEEYWVLVSARGATGDKGDKGDQGDKGDKGDAGDGIAGGVLALSVRSDPPELPSIGAMQLFASADKRIYTQDSDGLVQQIGGTPLPPGWDDLLIATGVTAMHMSDLIAYAHCPSPLMFADSFASLAYVDVAGATNLSTSTASVLRPTASSGTTATIANANGTVGLQNLTVFARAAAVLNSVSVSAIGAFSTVARAMELKIGLRNSAGNYTVVVNLSVSHPGGGWGDFGLPVPFNVPASGNYYLGAFTSVANPDVNTATPRAWLSGNQTGTAGGYTEDTVQGFALRYVHSASTSNLTVATAGLPIVGEPASMRGLLLMEHGSGVTANTDFMLDFSRNNGGTWTAAPLSFVRNVPLSGGDLKLYRTDDIDLTSVAFNTAARVRMRTANNKMLGFAALCATATVD</sequence>
<dbReference type="STRING" id="121290.APY04_0841"/>
<accession>A0A120CXD5</accession>
<evidence type="ECO:0000313" key="2">
    <source>
        <dbReference type="Proteomes" id="UP000059074"/>
    </source>
</evidence>
<dbReference type="EMBL" id="LMTR01000028">
    <property type="protein sequence ID" value="KWT70780.1"/>
    <property type="molecule type" value="Genomic_DNA"/>
</dbReference>
<proteinExistence type="predicted"/>
<dbReference type="RefSeq" id="WP_083509464.1">
    <property type="nucleotide sequence ID" value="NZ_LMTR01000028.1"/>
</dbReference>
<gene>
    <name evidence="1" type="ORF">APY04_0841</name>
</gene>
<organism evidence="1 2">
    <name type="scientific">Hyphomicrobium sulfonivorans</name>
    <dbReference type="NCBI Taxonomy" id="121290"/>
    <lineage>
        <taxon>Bacteria</taxon>
        <taxon>Pseudomonadati</taxon>
        <taxon>Pseudomonadota</taxon>
        <taxon>Alphaproteobacteria</taxon>
        <taxon>Hyphomicrobiales</taxon>
        <taxon>Hyphomicrobiaceae</taxon>
        <taxon>Hyphomicrobium</taxon>
    </lineage>
</organism>
<reference evidence="1 2" key="1">
    <citation type="submission" date="2015-10" db="EMBL/GenBank/DDBJ databases">
        <title>Transcriptomic analysis of a linuron degrading triple-species bacterial consortium.</title>
        <authorList>
            <person name="Albers P."/>
        </authorList>
    </citation>
    <scope>NUCLEOTIDE SEQUENCE [LARGE SCALE GENOMIC DNA]</scope>
    <source>
        <strain evidence="1 2">WDL6</strain>
    </source>
</reference>
<comment type="caution">
    <text evidence="1">The sequence shown here is derived from an EMBL/GenBank/DDBJ whole genome shotgun (WGS) entry which is preliminary data.</text>
</comment>
<evidence type="ECO:0008006" key="3">
    <source>
        <dbReference type="Google" id="ProtNLM"/>
    </source>
</evidence>
<dbReference type="AlphaFoldDB" id="A0A120CXD5"/>
<keyword evidence="2" id="KW-1185">Reference proteome</keyword>